<reference evidence="2" key="1">
    <citation type="journal article" date="2015" name="Nature">
        <title>Complex archaea that bridge the gap between prokaryotes and eukaryotes.</title>
        <authorList>
            <person name="Spang A."/>
            <person name="Saw J.H."/>
            <person name="Jorgensen S.L."/>
            <person name="Zaremba-Niedzwiedzka K."/>
            <person name="Martijn J."/>
            <person name="Lind A.E."/>
            <person name="van Eijk R."/>
            <person name="Schleper C."/>
            <person name="Guy L."/>
            <person name="Ettema T.J."/>
        </authorList>
    </citation>
    <scope>NUCLEOTIDE SEQUENCE</scope>
</reference>
<dbReference type="PANTHER" id="PTHR36928:SF1">
    <property type="entry name" value="PHOSPHATASE YCDX-RELATED"/>
    <property type="match status" value="1"/>
</dbReference>
<feature type="domain" description="Polymerase/histidinol phosphatase N-terminal" evidence="1">
    <location>
        <begin position="2"/>
        <end position="76"/>
    </location>
</feature>
<organism evidence="2">
    <name type="scientific">marine sediment metagenome</name>
    <dbReference type="NCBI Taxonomy" id="412755"/>
    <lineage>
        <taxon>unclassified sequences</taxon>
        <taxon>metagenomes</taxon>
        <taxon>ecological metagenomes</taxon>
    </lineage>
</organism>
<dbReference type="SMART" id="SM00481">
    <property type="entry name" value="POLIIIAc"/>
    <property type="match status" value="1"/>
</dbReference>
<gene>
    <name evidence="2" type="ORF">LCGC14_1294950</name>
</gene>
<evidence type="ECO:0000313" key="2">
    <source>
        <dbReference type="EMBL" id="KKM84854.1"/>
    </source>
</evidence>
<dbReference type="Gene3D" id="3.20.20.140">
    <property type="entry name" value="Metal-dependent hydrolases"/>
    <property type="match status" value="1"/>
</dbReference>
<comment type="caution">
    <text evidence="2">The sequence shown here is derived from an EMBL/GenBank/DDBJ whole genome shotgun (WGS) entry which is preliminary data.</text>
</comment>
<dbReference type="SUPFAM" id="SSF89550">
    <property type="entry name" value="PHP domain-like"/>
    <property type="match status" value="1"/>
</dbReference>
<proteinExistence type="predicted"/>
<dbReference type="GO" id="GO:0008270">
    <property type="term" value="F:zinc ion binding"/>
    <property type="evidence" value="ECO:0007669"/>
    <property type="project" value="TreeGrafter"/>
</dbReference>
<dbReference type="InterPro" id="IPR003141">
    <property type="entry name" value="Pol/His_phosphatase_N"/>
</dbReference>
<dbReference type="NCBIfam" id="NF004981">
    <property type="entry name" value="PRK06361.1"/>
    <property type="match status" value="1"/>
</dbReference>
<dbReference type="EMBL" id="LAZR01007503">
    <property type="protein sequence ID" value="KKM84854.1"/>
    <property type="molecule type" value="Genomic_DNA"/>
</dbReference>
<evidence type="ECO:0000259" key="1">
    <source>
        <dbReference type="SMART" id="SM00481"/>
    </source>
</evidence>
<dbReference type="InterPro" id="IPR050243">
    <property type="entry name" value="PHP_phosphatase"/>
</dbReference>
<dbReference type="Pfam" id="PF02811">
    <property type="entry name" value="PHP"/>
    <property type="match status" value="1"/>
</dbReference>
<accession>A0A0F9KRJ8</accession>
<dbReference type="CDD" id="cd07432">
    <property type="entry name" value="PHP_HisPPase"/>
    <property type="match status" value="1"/>
</dbReference>
<dbReference type="GO" id="GO:0005829">
    <property type="term" value="C:cytosol"/>
    <property type="evidence" value="ECO:0007669"/>
    <property type="project" value="TreeGrafter"/>
</dbReference>
<dbReference type="InterPro" id="IPR016195">
    <property type="entry name" value="Pol/histidinol_Pase-like"/>
</dbReference>
<sequence>MIDLHIHSFFSDGELSPAEIVQRAKNKGYRVLAITDHIDSSNLDWVVPHIADFCEEINSLVEGIKVVPGAELTHLPPKLIDRLARKARKEGARIILVHGETIVEPVPPGTNRAALEAEIDILAHPGLISQEEASIAEKKGIYLEISSRKGHCLTNGWVAKLAEETGAKLILNTDTHSPDDLISTEQARNILQGAGLSLEEREKVIRNSEELLKERNI</sequence>
<protein>
    <recommendedName>
        <fullName evidence="1">Polymerase/histidinol phosphatase N-terminal domain-containing protein</fullName>
    </recommendedName>
</protein>
<dbReference type="PANTHER" id="PTHR36928">
    <property type="entry name" value="PHOSPHATASE YCDX-RELATED"/>
    <property type="match status" value="1"/>
</dbReference>
<dbReference type="GO" id="GO:0042578">
    <property type="term" value="F:phosphoric ester hydrolase activity"/>
    <property type="evidence" value="ECO:0007669"/>
    <property type="project" value="TreeGrafter"/>
</dbReference>
<name>A0A0F9KRJ8_9ZZZZ</name>
<dbReference type="AlphaFoldDB" id="A0A0F9KRJ8"/>
<dbReference type="InterPro" id="IPR004013">
    <property type="entry name" value="PHP_dom"/>
</dbReference>